<name>A0ABU2WMX5_9GAMM</name>
<dbReference type="Pfam" id="PF07511">
    <property type="entry name" value="DUF1525"/>
    <property type="match status" value="1"/>
</dbReference>
<organism evidence="1 2">
    <name type="scientific">Banduia mediterranea</name>
    <dbReference type="NCBI Taxonomy" id="3075609"/>
    <lineage>
        <taxon>Bacteria</taxon>
        <taxon>Pseudomonadati</taxon>
        <taxon>Pseudomonadota</taxon>
        <taxon>Gammaproteobacteria</taxon>
        <taxon>Nevskiales</taxon>
        <taxon>Algiphilaceae</taxon>
        <taxon>Banduia</taxon>
    </lineage>
</organism>
<proteinExistence type="predicted"/>
<keyword evidence="2" id="KW-1185">Reference proteome</keyword>
<evidence type="ECO:0000313" key="2">
    <source>
        <dbReference type="Proteomes" id="UP001254608"/>
    </source>
</evidence>
<accession>A0ABU2WMX5</accession>
<dbReference type="RefSeq" id="WP_311366612.1">
    <property type="nucleotide sequence ID" value="NZ_JAVRIC010000040.1"/>
</dbReference>
<comment type="caution">
    <text evidence="1">The sequence shown here is derived from an EMBL/GenBank/DDBJ whole genome shotgun (WGS) entry which is preliminary data.</text>
</comment>
<gene>
    <name evidence="1" type="ORF">RM530_17805</name>
</gene>
<protein>
    <submittedName>
        <fullName evidence="1">TIGR03757 family integrating conjugative element protein</fullName>
    </submittedName>
</protein>
<dbReference type="NCBIfam" id="TIGR03757">
    <property type="entry name" value="conj_TIGR03757"/>
    <property type="match status" value="1"/>
</dbReference>
<dbReference type="Proteomes" id="UP001254608">
    <property type="component" value="Unassembled WGS sequence"/>
</dbReference>
<sequence>MLPGDQELSTIRFEGISGLISAKLAAGCRDTPGIWSRFEMADYHRNSLKGWYVALSVIVAFGLITNLQANDAEGPVIEAFVGNIELGLREPENTTVYNIERIAHLQQALSKDLPSDPETAKQLVLDRFQRIDTQLSHELENAANGLVQAMQYGIDRYPAIVFDGNAVVYGITDIRTATQRYRQWQAGEGRP</sequence>
<dbReference type="EMBL" id="JAVRIC010000040">
    <property type="protein sequence ID" value="MDT0499202.1"/>
    <property type="molecule type" value="Genomic_DNA"/>
</dbReference>
<dbReference type="InterPro" id="IPR011090">
    <property type="entry name" value="Integr_conj_element_PFL4709"/>
</dbReference>
<evidence type="ECO:0000313" key="1">
    <source>
        <dbReference type="EMBL" id="MDT0499202.1"/>
    </source>
</evidence>
<reference evidence="1 2" key="1">
    <citation type="submission" date="2023-09" db="EMBL/GenBank/DDBJ databases">
        <authorList>
            <person name="Rey-Velasco X."/>
        </authorList>
    </citation>
    <scope>NUCLEOTIDE SEQUENCE [LARGE SCALE GENOMIC DNA]</scope>
    <source>
        <strain evidence="1 2">W345</strain>
    </source>
</reference>